<evidence type="ECO:0000256" key="10">
    <source>
        <dbReference type="SAM" id="SignalP"/>
    </source>
</evidence>
<dbReference type="Proteomes" id="UP000465112">
    <property type="component" value="Chromosome 9"/>
</dbReference>
<evidence type="ECO:0000259" key="11">
    <source>
        <dbReference type="PROSITE" id="PS52010"/>
    </source>
</evidence>
<dbReference type="GO" id="GO:0070062">
    <property type="term" value="C:extracellular exosome"/>
    <property type="evidence" value="ECO:0007669"/>
    <property type="project" value="TreeGrafter"/>
</dbReference>
<dbReference type="AlphaFoldDB" id="A0A6A5FA87"/>
<keyword evidence="8" id="KW-0325">Glycoprotein</keyword>
<evidence type="ECO:0000313" key="13">
    <source>
        <dbReference type="Proteomes" id="UP000465112"/>
    </source>
</evidence>
<evidence type="ECO:0000256" key="9">
    <source>
        <dbReference type="SAM" id="Phobius"/>
    </source>
</evidence>
<comment type="caution">
    <text evidence="12">The sequence shown here is derived from an EMBL/GenBank/DDBJ whole genome shotgun (WGS) entry which is preliminary data.</text>
</comment>
<sequence length="230" mass="25548">MLEKIFVLLCLPSALAHQLCTPGASDGYKVRLSIKTALGDQAYVWNENEMFLFRATLAFAMRTHFNGQTYNVSNIVVCDETPRVSFWFVVTSPLDTSQLVSREDVEEAVRKSRNRINSAFLLTDKTLEFIGIAPTLAAPVYPDPPPWLIVFGVIMGAVGAGIIILLVTSVLQKKRKKNEKNVKLTKHFHGTEWDVNQQETDYRVTVGNPPAVSSVVAYCSSVPTLNAMLQ</sequence>
<keyword evidence="6 9" id="KW-1133">Transmembrane helix</keyword>
<evidence type="ECO:0000313" key="12">
    <source>
        <dbReference type="EMBL" id="KAF1386174.1"/>
    </source>
</evidence>
<evidence type="ECO:0000256" key="3">
    <source>
        <dbReference type="ARBA" id="ARBA00022553"/>
    </source>
</evidence>
<comment type="subcellular location">
    <subcellularLocation>
        <location evidence="1">Cell membrane</location>
        <topology evidence="1">Single-pass type I membrane protein</topology>
    </subcellularLocation>
</comment>
<reference evidence="12 13" key="1">
    <citation type="submission" date="2019-06" db="EMBL/GenBank/DDBJ databases">
        <title>A chromosome-scale genome assembly of the European perch, Perca fluviatilis.</title>
        <authorList>
            <person name="Roques C."/>
            <person name="Zahm M."/>
            <person name="Cabau C."/>
            <person name="Klopp C."/>
            <person name="Bouchez O."/>
            <person name="Donnadieu C."/>
            <person name="Kuhl H."/>
            <person name="Gislard M."/>
            <person name="Guendouz S."/>
            <person name="Journot L."/>
            <person name="Haffray P."/>
            <person name="Bestin A."/>
            <person name="Morvezen R."/>
            <person name="Feron R."/>
            <person name="Wen M."/>
            <person name="Jouanno E."/>
            <person name="Herpin A."/>
            <person name="Schartl M."/>
            <person name="Postlethwait J."/>
            <person name="Schaerlinger B."/>
            <person name="Chardard D."/>
            <person name="Lecocq T."/>
            <person name="Poncet C."/>
            <person name="Jaffrelo L."/>
            <person name="Lampietro C."/>
            <person name="Guiguen Y."/>
        </authorList>
    </citation>
    <scope>NUCLEOTIDE SEQUENCE [LARGE SCALE GENOMIC DNA]</scope>
    <source>
        <tissue evidence="12">Blood</tissue>
    </source>
</reference>
<proteinExistence type="predicted"/>
<evidence type="ECO:0000256" key="2">
    <source>
        <dbReference type="ARBA" id="ARBA00022475"/>
    </source>
</evidence>
<organism evidence="12 13">
    <name type="scientific">Perca fluviatilis</name>
    <name type="common">European perch</name>
    <dbReference type="NCBI Taxonomy" id="8168"/>
    <lineage>
        <taxon>Eukaryota</taxon>
        <taxon>Metazoa</taxon>
        <taxon>Chordata</taxon>
        <taxon>Craniata</taxon>
        <taxon>Vertebrata</taxon>
        <taxon>Euteleostomi</taxon>
        <taxon>Actinopterygii</taxon>
        <taxon>Neopterygii</taxon>
        <taxon>Teleostei</taxon>
        <taxon>Neoteleostei</taxon>
        <taxon>Acanthomorphata</taxon>
        <taxon>Eupercaria</taxon>
        <taxon>Perciformes</taxon>
        <taxon>Percoidei</taxon>
        <taxon>Percidae</taxon>
        <taxon>Percinae</taxon>
        <taxon>Perca</taxon>
    </lineage>
</organism>
<evidence type="ECO:0000256" key="8">
    <source>
        <dbReference type="ARBA" id="ARBA00023180"/>
    </source>
</evidence>
<keyword evidence="3" id="KW-0597">Phosphoprotein</keyword>
<dbReference type="GO" id="GO:0005886">
    <property type="term" value="C:plasma membrane"/>
    <property type="evidence" value="ECO:0007669"/>
    <property type="project" value="UniProtKB-SubCell"/>
</dbReference>
<feature type="transmembrane region" description="Helical" evidence="9">
    <location>
        <begin position="147"/>
        <end position="171"/>
    </location>
</feature>
<keyword evidence="7 9" id="KW-0472">Membrane</keyword>
<evidence type="ECO:0000256" key="5">
    <source>
        <dbReference type="ARBA" id="ARBA00022729"/>
    </source>
</evidence>
<keyword evidence="2" id="KW-1003">Cell membrane</keyword>
<dbReference type="PANTHER" id="PTHR46884">
    <property type="entry name" value="COLLECTRIN"/>
    <property type="match status" value="1"/>
</dbReference>
<dbReference type="GO" id="GO:0051957">
    <property type="term" value="P:positive regulation of amino acid transport"/>
    <property type="evidence" value="ECO:0007669"/>
    <property type="project" value="TreeGrafter"/>
</dbReference>
<evidence type="ECO:0000256" key="4">
    <source>
        <dbReference type="ARBA" id="ARBA00022692"/>
    </source>
</evidence>
<dbReference type="InterPro" id="IPR042944">
    <property type="entry name" value="Collectrin"/>
</dbReference>
<feature type="domain" description="Collectrin-like" evidence="11">
    <location>
        <begin position="24"/>
        <end position="202"/>
    </location>
</feature>
<evidence type="ECO:0000256" key="7">
    <source>
        <dbReference type="ARBA" id="ARBA00023136"/>
    </source>
</evidence>
<evidence type="ECO:0000256" key="1">
    <source>
        <dbReference type="ARBA" id="ARBA00004251"/>
    </source>
</evidence>
<keyword evidence="4 9" id="KW-0812">Transmembrane</keyword>
<dbReference type="EMBL" id="VHII01000009">
    <property type="protein sequence ID" value="KAF1386174.1"/>
    <property type="molecule type" value="Genomic_DNA"/>
</dbReference>
<dbReference type="InterPro" id="IPR031588">
    <property type="entry name" value="Collectrin_dom"/>
</dbReference>
<accession>A0A6A5FA87</accession>
<feature type="chain" id="PRO_5025440020" description="Collectrin-like domain-containing protein" evidence="10">
    <location>
        <begin position="17"/>
        <end position="230"/>
    </location>
</feature>
<evidence type="ECO:0000256" key="6">
    <source>
        <dbReference type="ARBA" id="ARBA00022989"/>
    </source>
</evidence>
<feature type="signal peptide" evidence="10">
    <location>
        <begin position="1"/>
        <end position="16"/>
    </location>
</feature>
<protein>
    <recommendedName>
        <fullName evidence="11">Collectrin-like domain-containing protein</fullName>
    </recommendedName>
</protein>
<gene>
    <name evidence="12" type="ORF">PFLUV_G00115420</name>
</gene>
<keyword evidence="5 10" id="KW-0732">Signal</keyword>
<dbReference type="PANTHER" id="PTHR46884:SF1">
    <property type="entry name" value="COLLECTRIN"/>
    <property type="match status" value="1"/>
</dbReference>
<dbReference type="PROSITE" id="PS52010">
    <property type="entry name" value="COLLECTRIN_LIKE"/>
    <property type="match status" value="1"/>
</dbReference>
<dbReference type="Pfam" id="PF16959">
    <property type="entry name" value="Collectrin"/>
    <property type="match status" value="1"/>
</dbReference>
<keyword evidence="13" id="KW-1185">Reference proteome</keyword>
<name>A0A6A5FA87_PERFL</name>